<sequence length="93" mass="10346">VQSGKDFFDLSLGGAEWWHDDDHVADRPRKYATLGQDVADAGPGLFSQFKRFACLPVANQFHRQHAPRLPDVADLRQAPKPLGFGAKVLSKLF</sequence>
<accession>A0A382EEW7</accession>
<dbReference type="EMBL" id="UINC01044048">
    <property type="protein sequence ID" value="SVB48949.1"/>
    <property type="molecule type" value="Genomic_DNA"/>
</dbReference>
<proteinExistence type="predicted"/>
<gene>
    <name evidence="1" type="ORF">METZ01_LOCUS201803</name>
</gene>
<feature type="non-terminal residue" evidence="1">
    <location>
        <position position="1"/>
    </location>
</feature>
<name>A0A382EEW7_9ZZZZ</name>
<organism evidence="1">
    <name type="scientific">marine metagenome</name>
    <dbReference type="NCBI Taxonomy" id="408172"/>
    <lineage>
        <taxon>unclassified sequences</taxon>
        <taxon>metagenomes</taxon>
        <taxon>ecological metagenomes</taxon>
    </lineage>
</organism>
<protein>
    <submittedName>
        <fullName evidence="1">Uncharacterized protein</fullName>
    </submittedName>
</protein>
<dbReference type="AlphaFoldDB" id="A0A382EEW7"/>
<feature type="non-terminal residue" evidence="1">
    <location>
        <position position="93"/>
    </location>
</feature>
<evidence type="ECO:0000313" key="1">
    <source>
        <dbReference type="EMBL" id="SVB48949.1"/>
    </source>
</evidence>
<reference evidence="1" key="1">
    <citation type="submission" date="2018-05" db="EMBL/GenBank/DDBJ databases">
        <authorList>
            <person name="Lanie J.A."/>
            <person name="Ng W.-L."/>
            <person name="Kazmierczak K.M."/>
            <person name="Andrzejewski T.M."/>
            <person name="Davidsen T.M."/>
            <person name="Wayne K.J."/>
            <person name="Tettelin H."/>
            <person name="Glass J.I."/>
            <person name="Rusch D."/>
            <person name="Podicherti R."/>
            <person name="Tsui H.-C.T."/>
            <person name="Winkler M.E."/>
        </authorList>
    </citation>
    <scope>NUCLEOTIDE SEQUENCE</scope>
</reference>